<dbReference type="InterPro" id="IPR002110">
    <property type="entry name" value="Ankyrin_rpt"/>
</dbReference>
<evidence type="ECO:0000256" key="1">
    <source>
        <dbReference type="SAM" id="Phobius"/>
    </source>
</evidence>
<dbReference type="Proteomes" id="UP000245207">
    <property type="component" value="Unassembled WGS sequence"/>
</dbReference>
<feature type="transmembrane region" description="Helical" evidence="1">
    <location>
        <begin position="631"/>
        <end position="650"/>
    </location>
</feature>
<dbReference type="PANTHER" id="PTHR24177">
    <property type="entry name" value="CASKIN"/>
    <property type="match status" value="1"/>
</dbReference>
<feature type="transmembrane region" description="Helical" evidence="1">
    <location>
        <begin position="599"/>
        <end position="625"/>
    </location>
</feature>
<feature type="domain" description="PGG" evidence="2">
    <location>
        <begin position="510"/>
        <end position="623"/>
    </location>
</feature>
<evidence type="ECO:0000259" key="2">
    <source>
        <dbReference type="Pfam" id="PF13962"/>
    </source>
</evidence>
<dbReference type="SMART" id="SM00248">
    <property type="entry name" value="ANK"/>
    <property type="match status" value="4"/>
</dbReference>
<dbReference type="Pfam" id="PF13962">
    <property type="entry name" value="PGG"/>
    <property type="match status" value="1"/>
</dbReference>
<dbReference type="Gene3D" id="1.25.40.20">
    <property type="entry name" value="Ankyrin repeat-containing domain"/>
    <property type="match status" value="1"/>
</dbReference>
<dbReference type="InterPro" id="IPR036770">
    <property type="entry name" value="Ankyrin_rpt-contain_sf"/>
</dbReference>
<keyword evidence="1" id="KW-0812">Transmembrane</keyword>
<dbReference type="Pfam" id="PF12796">
    <property type="entry name" value="Ank_2"/>
    <property type="match status" value="1"/>
</dbReference>
<keyword evidence="4" id="KW-1185">Reference proteome</keyword>
<organism evidence="3 4">
    <name type="scientific">Artemisia annua</name>
    <name type="common">Sweet wormwood</name>
    <dbReference type="NCBI Taxonomy" id="35608"/>
    <lineage>
        <taxon>Eukaryota</taxon>
        <taxon>Viridiplantae</taxon>
        <taxon>Streptophyta</taxon>
        <taxon>Embryophyta</taxon>
        <taxon>Tracheophyta</taxon>
        <taxon>Spermatophyta</taxon>
        <taxon>Magnoliopsida</taxon>
        <taxon>eudicotyledons</taxon>
        <taxon>Gunneridae</taxon>
        <taxon>Pentapetalae</taxon>
        <taxon>asterids</taxon>
        <taxon>campanulids</taxon>
        <taxon>Asterales</taxon>
        <taxon>Asteraceae</taxon>
        <taxon>Asteroideae</taxon>
        <taxon>Anthemideae</taxon>
        <taxon>Artemisiinae</taxon>
        <taxon>Artemisia</taxon>
    </lineage>
</organism>
<proteinExistence type="predicted"/>
<sequence length="678" mass="76356">MRSSTNQQEMIQICIPLAQTPSPRLPINLPSQELLEGNRENYIELGVPLYQASMNGDWKAAKLIFDKHPNLIRAAITENCETSLHVAASAKSTKKVEEFVRNLVKLMDTVDLQLHNKDYNTALNLAAAAGNVETAKIMVNKNKFILEIPGDQEQMPLYQAALFGRHDMVRYLYNSSKEMTGDFWTHENRGSVLVKSVENDLFDVALKIVNDCPELVTDKNVLRNVLSALAPKTEEFDGAKPHKICRIITSFFEVFNIKVGPAERDTQALQLLKKIWKNVAKMPKNDIDGIIGGSASPPLENVALKIVNDRPELVTDKNILRNVLSALAPKTEEFDGAKPHKICRIITSFFEVFNIKVGPAERDTQALQLLKKIWKNVAKMPKNDIDGIIGGSASPPLENDNKRSIFHIAVKRRHERIYTLLYEIGSMKDLVTPLKDIDGNNMLHLVGKSVKLKRLQTVSGVSLQMQRELIWFKEVEQMVPPGSRKAMNNAGKTPHELFTEKHTDLVSRGEKWMKDTAAQCMVVATLIATIVFAAAFTLPGGYNQNTGIPFFIPKRALIVFVISDAISLMLSSASVLMFLSILTSRYAEDDFLESLPKKLMFGLATLFLSIMTMMVTFSASFFVLYHNNVKWVPFIATGFSVLPVILFAILQFPLLKDVFYTTYYSKYLFKPKKHRLYI</sequence>
<feature type="transmembrane region" description="Helical" evidence="1">
    <location>
        <begin position="556"/>
        <end position="579"/>
    </location>
</feature>
<name>A0A2U1MLK8_ARTAN</name>
<gene>
    <name evidence="3" type="ORF">CTI12_AA366690</name>
</gene>
<comment type="caution">
    <text evidence="3">The sequence shown here is derived from an EMBL/GenBank/DDBJ whole genome shotgun (WGS) entry which is preliminary data.</text>
</comment>
<evidence type="ECO:0000313" key="4">
    <source>
        <dbReference type="Proteomes" id="UP000245207"/>
    </source>
</evidence>
<dbReference type="SUPFAM" id="SSF48403">
    <property type="entry name" value="Ankyrin repeat"/>
    <property type="match status" value="1"/>
</dbReference>
<evidence type="ECO:0000313" key="3">
    <source>
        <dbReference type="EMBL" id="PWA62160.1"/>
    </source>
</evidence>
<dbReference type="OrthoDB" id="1921232at2759"/>
<dbReference type="AlphaFoldDB" id="A0A2U1MLK8"/>
<reference evidence="3 4" key="1">
    <citation type="journal article" date="2018" name="Mol. Plant">
        <title>The genome of Artemisia annua provides insight into the evolution of Asteraceae family and artemisinin biosynthesis.</title>
        <authorList>
            <person name="Shen Q."/>
            <person name="Zhang L."/>
            <person name="Liao Z."/>
            <person name="Wang S."/>
            <person name="Yan T."/>
            <person name="Shi P."/>
            <person name="Liu M."/>
            <person name="Fu X."/>
            <person name="Pan Q."/>
            <person name="Wang Y."/>
            <person name="Lv Z."/>
            <person name="Lu X."/>
            <person name="Zhang F."/>
            <person name="Jiang W."/>
            <person name="Ma Y."/>
            <person name="Chen M."/>
            <person name="Hao X."/>
            <person name="Li L."/>
            <person name="Tang Y."/>
            <person name="Lv G."/>
            <person name="Zhou Y."/>
            <person name="Sun X."/>
            <person name="Brodelius P.E."/>
            <person name="Rose J.K.C."/>
            <person name="Tang K."/>
        </authorList>
    </citation>
    <scope>NUCLEOTIDE SEQUENCE [LARGE SCALE GENOMIC DNA]</scope>
    <source>
        <strain evidence="4">cv. Huhao1</strain>
        <tissue evidence="3">Leaf</tissue>
    </source>
</reference>
<keyword evidence="1" id="KW-0472">Membrane</keyword>
<accession>A0A2U1MLK8</accession>
<keyword evidence="1" id="KW-1133">Transmembrane helix</keyword>
<dbReference type="InterPro" id="IPR026961">
    <property type="entry name" value="PGG_dom"/>
</dbReference>
<dbReference type="STRING" id="35608.A0A2U1MLK8"/>
<dbReference type="PANTHER" id="PTHR24177:SF362">
    <property type="entry name" value="ANKYRIN REPEAT-CONTAINING DOMAIN, PGG DOMAIN PROTEIN-RELATED"/>
    <property type="match status" value="1"/>
</dbReference>
<dbReference type="GO" id="GO:0016020">
    <property type="term" value="C:membrane"/>
    <property type="evidence" value="ECO:0007669"/>
    <property type="project" value="TreeGrafter"/>
</dbReference>
<protein>
    <submittedName>
        <fullName evidence="3">Ankyrin repeat-containing protein</fullName>
    </submittedName>
</protein>
<feature type="transmembrane region" description="Helical" evidence="1">
    <location>
        <begin position="517"/>
        <end position="536"/>
    </location>
</feature>
<dbReference type="EMBL" id="PKPP01004931">
    <property type="protein sequence ID" value="PWA62160.1"/>
    <property type="molecule type" value="Genomic_DNA"/>
</dbReference>